<dbReference type="GO" id="GO:0000077">
    <property type="term" value="P:DNA damage checkpoint signaling"/>
    <property type="evidence" value="ECO:0007669"/>
    <property type="project" value="TreeGrafter"/>
</dbReference>
<dbReference type="GO" id="GO:0005694">
    <property type="term" value="C:chromosome"/>
    <property type="evidence" value="ECO:0007669"/>
    <property type="project" value="TreeGrafter"/>
</dbReference>
<dbReference type="CDD" id="cd00892">
    <property type="entry name" value="PIKKc_ATR"/>
    <property type="match status" value="1"/>
</dbReference>
<dbReference type="InterPro" id="IPR014009">
    <property type="entry name" value="PIK_FAT"/>
</dbReference>
<feature type="domain" description="FATC" evidence="15">
    <location>
        <begin position="2486"/>
        <end position="2518"/>
    </location>
</feature>
<feature type="domain" description="FAT" evidence="14">
    <location>
        <begin position="1520"/>
        <end position="2068"/>
    </location>
</feature>
<dbReference type="GO" id="GO:0006281">
    <property type="term" value="P:DNA repair"/>
    <property type="evidence" value="ECO:0007669"/>
    <property type="project" value="UniProtKB-KW"/>
</dbReference>
<dbReference type="SMART" id="SM01343">
    <property type="entry name" value="FATC"/>
    <property type="match status" value="1"/>
</dbReference>
<dbReference type="SUPFAM" id="SSF48371">
    <property type="entry name" value="ARM repeat"/>
    <property type="match status" value="1"/>
</dbReference>
<feature type="non-terminal residue" evidence="16">
    <location>
        <position position="2518"/>
    </location>
</feature>
<dbReference type="Gene3D" id="1.10.1070.11">
    <property type="entry name" value="Phosphatidylinositol 3-/4-kinase, catalytic domain"/>
    <property type="match status" value="1"/>
</dbReference>
<evidence type="ECO:0000256" key="4">
    <source>
        <dbReference type="ARBA" id="ARBA00022527"/>
    </source>
</evidence>
<dbReference type="Pfam" id="PF08064">
    <property type="entry name" value="UME"/>
    <property type="match status" value="1"/>
</dbReference>
<dbReference type="Proteomes" id="UP000838878">
    <property type="component" value="Chromosome 3"/>
</dbReference>
<dbReference type="Pfam" id="PF23593">
    <property type="entry name" value="HEAT_ATR"/>
    <property type="match status" value="1"/>
</dbReference>
<dbReference type="InterPro" id="IPR003151">
    <property type="entry name" value="PIK-rel_kinase_FAT"/>
</dbReference>
<evidence type="ECO:0000313" key="16">
    <source>
        <dbReference type="EMBL" id="CAH0723329.1"/>
    </source>
</evidence>
<dbReference type="Pfam" id="PF25030">
    <property type="entry name" value="M-HEAT_ATR"/>
    <property type="match status" value="1"/>
</dbReference>
<evidence type="ECO:0000256" key="9">
    <source>
        <dbReference type="ARBA" id="ARBA00022840"/>
    </source>
</evidence>
<accession>A0A8J9YAB6</accession>
<proteinExistence type="inferred from homology"/>
<evidence type="ECO:0000256" key="11">
    <source>
        <dbReference type="ARBA" id="ARBA00023242"/>
    </source>
</evidence>
<evidence type="ECO:0000256" key="2">
    <source>
        <dbReference type="ARBA" id="ARBA00010769"/>
    </source>
</evidence>
<evidence type="ECO:0000259" key="13">
    <source>
        <dbReference type="PROSITE" id="PS50290"/>
    </source>
</evidence>
<dbReference type="InterPro" id="IPR003152">
    <property type="entry name" value="FATC_dom"/>
</dbReference>
<dbReference type="PROSITE" id="PS00916">
    <property type="entry name" value="PI3_4_KINASE_2"/>
    <property type="match status" value="1"/>
</dbReference>
<dbReference type="Pfam" id="PF02260">
    <property type="entry name" value="FATC"/>
    <property type="match status" value="1"/>
</dbReference>
<dbReference type="GO" id="GO:0000723">
    <property type="term" value="P:telomere maintenance"/>
    <property type="evidence" value="ECO:0007669"/>
    <property type="project" value="TreeGrafter"/>
</dbReference>
<evidence type="ECO:0000256" key="5">
    <source>
        <dbReference type="ARBA" id="ARBA00022679"/>
    </source>
</evidence>
<keyword evidence="11" id="KW-0539">Nucleus</keyword>
<evidence type="ECO:0000256" key="10">
    <source>
        <dbReference type="ARBA" id="ARBA00023204"/>
    </source>
</evidence>
<dbReference type="GO" id="GO:0004674">
    <property type="term" value="F:protein serine/threonine kinase activity"/>
    <property type="evidence" value="ECO:0007669"/>
    <property type="project" value="UniProtKB-KW"/>
</dbReference>
<dbReference type="InterPro" id="IPR018936">
    <property type="entry name" value="PI3/4_kinase_CS"/>
</dbReference>
<reference evidence="16" key="1">
    <citation type="submission" date="2021-12" db="EMBL/GenBank/DDBJ databases">
        <authorList>
            <person name="Martin H S."/>
        </authorList>
    </citation>
    <scope>NUCLEOTIDE SEQUENCE</scope>
</reference>
<dbReference type="Gene3D" id="3.30.1010.10">
    <property type="entry name" value="Phosphatidylinositol 3-kinase Catalytic Subunit, Chain A, domain 4"/>
    <property type="match status" value="1"/>
</dbReference>
<dbReference type="InterPro" id="IPR016024">
    <property type="entry name" value="ARM-type_fold"/>
</dbReference>
<dbReference type="InterPro" id="IPR056802">
    <property type="entry name" value="ATR-like_M-HEAT"/>
</dbReference>
<keyword evidence="4" id="KW-0723">Serine/threonine-protein kinase</keyword>
<dbReference type="SMART" id="SM00802">
    <property type="entry name" value="UME"/>
    <property type="match status" value="1"/>
</dbReference>
<evidence type="ECO:0000259" key="14">
    <source>
        <dbReference type="PROSITE" id="PS51189"/>
    </source>
</evidence>
<comment type="similarity">
    <text evidence="2">Belongs to the PI3/PI4-kinase family. ATM subfamily.</text>
</comment>
<dbReference type="Pfam" id="PF00454">
    <property type="entry name" value="PI3_PI4_kinase"/>
    <property type="match status" value="1"/>
</dbReference>
<dbReference type="InterPro" id="IPR011009">
    <property type="entry name" value="Kinase-like_dom_sf"/>
</dbReference>
<dbReference type="EMBL" id="OV170223">
    <property type="protein sequence ID" value="CAH0723329.1"/>
    <property type="molecule type" value="Genomic_DNA"/>
</dbReference>
<dbReference type="SMART" id="SM00146">
    <property type="entry name" value="PI3Kc"/>
    <property type="match status" value="1"/>
</dbReference>
<keyword evidence="5" id="KW-0808">Transferase</keyword>
<comment type="subcellular location">
    <subcellularLocation>
        <location evidence="1">Nucleus</location>
    </subcellularLocation>
</comment>
<dbReference type="GO" id="GO:0005634">
    <property type="term" value="C:nucleus"/>
    <property type="evidence" value="ECO:0007669"/>
    <property type="project" value="UniProtKB-SubCell"/>
</dbReference>
<dbReference type="GO" id="GO:0005524">
    <property type="term" value="F:ATP binding"/>
    <property type="evidence" value="ECO:0007669"/>
    <property type="project" value="UniProtKB-KW"/>
</dbReference>
<dbReference type="InterPro" id="IPR050517">
    <property type="entry name" value="DDR_Repair_Kinase"/>
</dbReference>
<keyword evidence="8" id="KW-0418">Kinase</keyword>
<dbReference type="EC" id="2.7.11.1" evidence="3"/>
<organism evidence="16 17">
    <name type="scientific">Brenthis ino</name>
    <name type="common">lesser marbled fritillary</name>
    <dbReference type="NCBI Taxonomy" id="405034"/>
    <lineage>
        <taxon>Eukaryota</taxon>
        <taxon>Metazoa</taxon>
        <taxon>Ecdysozoa</taxon>
        <taxon>Arthropoda</taxon>
        <taxon>Hexapoda</taxon>
        <taxon>Insecta</taxon>
        <taxon>Pterygota</taxon>
        <taxon>Neoptera</taxon>
        <taxon>Endopterygota</taxon>
        <taxon>Lepidoptera</taxon>
        <taxon>Glossata</taxon>
        <taxon>Ditrysia</taxon>
        <taxon>Papilionoidea</taxon>
        <taxon>Nymphalidae</taxon>
        <taxon>Heliconiinae</taxon>
        <taxon>Argynnini</taxon>
        <taxon>Brenthis</taxon>
    </lineage>
</organism>
<evidence type="ECO:0000256" key="3">
    <source>
        <dbReference type="ARBA" id="ARBA00012513"/>
    </source>
</evidence>
<dbReference type="SUPFAM" id="SSF56112">
    <property type="entry name" value="Protein kinase-like (PK-like)"/>
    <property type="match status" value="1"/>
</dbReference>
<evidence type="ECO:0000256" key="12">
    <source>
        <dbReference type="ARBA" id="ARBA00024420"/>
    </source>
</evidence>
<evidence type="ECO:0000313" key="17">
    <source>
        <dbReference type="Proteomes" id="UP000838878"/>
    </source>
</evidence>
<dbReference type="InterPro" id="IPR000403">
    <property type="entry name" value="PI3/4_kinase_cat_dom"/>
</dbReference>
<dbReference type="PROSITE" id="PS51189">
    <property type="entry name" value="FAT"/>
    <property type="match status" value="1"/>
</dbReference>
<dbReference type="InterPro" id="IPR036940">
    <property type="entry name" value="PI3/4_kinase_cat_sf"/>
</dbReference>
<dbReference type="PROSITE" id="PS51190">
    <property type="entry name" value="FATC"/>
    <property type="match status" value="1"/>
</dbReference>
<keyword evidence="17" id="KW-1185">Reference proteome</keyword>
<evidence type="ECO:0000256" key="6">
    <source>
        <dbReference type="ARBA" id="ARBA00022741"/>
    </source>
</evidence>
<dbReference type="PANTHER" id="PTHR11139:SF69">
    <property type="entry name" value="SERINE_THREONINE-PROTEIN KINASE ATR"/>
    <property type="match status" value="1"/>
</dbReference>
<keyword evidence="10" id="KW-0234">DNA repair</keyword>
<dbReference type="InterPro" id="IPR057564">
    <property type="entry name" value="HEAT_ATR"/>
</dbReference>
<dbReference type="InterPro" id="IPR012993">
    <property type="entry name" value="UME"/>
</dbReference>
<keyword evidence="9" id="KW-0067">ATP-binding</keyword>
<evidence type="ECO:0000256" key="1">
    <source>
        <dbReference type="ARBA" id="ARBA00004123"/>
    </source>
</evidence>
<gene>
    <name evidence="16" type="ORF">BINO364_LOCUS9171</name>
</gene>
<name>A0A8J9YAB6_9NEOP</name>
<dbReference type="OrthoDB" id="381190at2759"/>
<keyword evidence="7" id="KW-0227">DNA damage</keyword>
<feature type="domain" description="PI3K/PI4K catalytic" evidence="13">
    <location>
        <begin position="2178"/>
        <end position="2488"/>
    </location>
</feature>
<evidence type="ECO:0000256" key="8">
    <source>
        <dbReference type="ARBA" id="ARBA00022777"/>
    </source>
</evidence>
<protein>
    <recommendedName>
        <fullName evidence="12">Serine/threonine-protein kinase ATR</fullName>
        <ecNumber evidence="3">2.7.11.1</ecNumber>
    </recommendedName>
</protein>
<dbReference type="Pfam" id="PF02259">
    <property type="entry name" value="FAT"/>
    <property type="match status" value="1"/>
</dbReference>
<keyword evidence="6" id="KW-0547">Nucleotide-binding</keyword>
<dbReference type="PROSITE" id="PS50290">
    <property type="entry name" value="PI3_4_KINASE_3"/>
    <property type="match status" value="1"/>
</dbReference>
<evidence type="ECO:0000256" key="7">
    <source>
        <dbReference type="ARBA" id="ARBA00022763"/>
    </source>
</evidence>
<sequence>MEDDNNDGPFAVWQMFNAPTLVLFNNIEHAEEGLHRLLSSILKLSGDFSEVLVPRSGNAKCPDSLYSAFNTWLLGRLFYVCSVNELSRIHAMSKDAQLKILNILCINGASFYSELHSQYFLILFNLLEYYKDFPNNEKTIITLQNFTPEVIEIPNEDINLEPIYVKVKDISTCKTLINFILQLLSESIPLSLLQYKQNNLEEQAFTGIIYAIQNFSIDVKYMSLVFFCNLIKNMNKQSVTKFYETFPNFYILVLHCLEAIVQNMNVLIGKCEIDSVLFYDFNKMLLEFLEIIEDDSETESQQILIRICSVVLSKTSSRIFNKELKLHCLLLSRKIELPKDLLNISDNMDSCEIEKLTDYYSKNILEDIQVSRNMNKPIDTYESWCYMQVLSVVNSLKTCEQSNMDIFLINHYLQRCHKALGILEIVAFEVKRLFDDEKSNDLISMQNIRNVWFTLIQLQKQHTFLIVNNENCFESVMRIVLSTINLSKNFTKEDTSLLLRILCLYEIQSPEKNLPFSESIRLKILKSLLVAKLHIRPKTSEWDIMITSLHTSLVKNKESNNMKEVLQLCPFLVLNKVVSASRVIGDVMMPVFMRKEIEVQKEILKILKSIACMSLGTYNIIINTDKNKLGEVIYTNNGLNICIICTKCHTLNDQVSSSEAICLEIRKEFKVLLSESNSITPTKISTYDGLRKLFGNFLNLKVCEGNEEFWHLVRSLSNHYCIFNYNVSTKIISEQFLKEVIYTFKPFMDDTQVYKYPHWNSFRDTIMDMCLNMLVKLTRTCLQNSNLNLQTETLEYINDLGLCHNSKLILPVTKLLIFFIMHPQCPLSPKAVVYLEDICEFQGFTPNQIYHRYKKDYCKLFVECSLYNGKDFIVYLLKAIKAFGFVGYREFISKDIHHFLPYLIPYSVVVKEVPSMIEEIAALVQCSISDFLIERFPHIYVHVYLNESDPAAKKCYEIIETLTETSTLNLIKKHFRVILTEFLLQYCTNPEKVLNACRHLACNDPDISISQFSMSMSTTQIADFLNPKFLGVLAYFDHKLVNAKVALSVKRKALKSFPDIMQLMGAKYLTPLRFKVLATLRSALPLAKEFPKILAEAWGAFIYNIDSICLGPLLSNLAVSLLHQFEYAPQEINKIFHYLLLNNENLLSSHISDLFFVVDSDISEKVKLVINKHVKRTQPEGFQDKIKWYLQHLNHDIPNIKAHAFSHLDKLLKSNRSEIHAAVFGSKNIESAIVELIDSLLAGCKDSDPKVAIASGSCLGQLGAIEAGHLPRQYVQDRSPFAFSINDDCFAATALVELTRAFQYEKDTINMDSYALSIQEILKVYDISPTGSKKEVWDSFPENMHQIMHPLLSSRYTLAYPSQPKKVHPLFGSVHATTFLEWVHNWAGQLIPLIKSESTRELLRSVHPSMRRDVRTLFLFLPYVLLHAALSDARARCVREEMLAVIGLESIDTDNPRLTQNVNSVQAEEGNQGKCSKTIYTLLDFLNRWLLEYTHVKQKPLENEDYQIIKKFMNTFDKLVIARGNFACGELERALQYLELYMDENKDKMQEQLSFMAEIYALLDEPDSVAGILSIKRSEPSLKELILTQVVTGRLQDAALCYERLAQEGQLDRHSLQGMVDCYLGLDQPFTALRLLGEHDADMEELTAEPLWRLGRFDQLEQLTSKSVPPSRENWGLLMGRILLAYRKQDHDVFKITCDEAKSKLLLQMDGESRGESALKSGYQSVLGLHIITEAGHAEEVLRRLKELNDDNKQGADIINQLLSEWRLRLSLVQSDVRTVEPLLRLRRILLQQTQELLEPTHPVTASNLKACIGDLWLESAKHARKAGIYQQSYMYILNAEEYKPEELFIEKAKMYWARGQHEHAFTALRRGLDDAFPREDALAQEQRKICAKARLLIAKYNDETTKVDVDVNIGYYKESVEVFKQWEKSLVCLGSYYERASSNDSTASPSTVWTRRLYALNSYGKALQYGHKYLYQSMPRMLSIWLDVEVTSADTSIHSVLAQMTEIITTYSERLPIYLFLTAFSQIVSRICHPVKEVYLQLKAIIVKLILAYPQHTLWMMMSVIKSGYPQRLKRCSDVFSDPRLKEPKMLKLLNDFQQLAEKLIELCNKPIATNGSTTTVSSLVRTLPRLLASEGFSHVMIPFQQFCRVSLPSAAARRQRVQLHIPAEPLVHIAGIDDQVTVLPSLQKPRKVTLRGSDGKAYIIMLKPRDDLRKDFRLMEFNTVVNRFLQDDPETRRRRLYIRTYSVLPLNEECGIIEWVPNLVGLRPVLLHIYKQKGMHTSNRELKVMMCLKKDSYEKKRRIYEEQLLPRHPPVFQEWFRRVFSDPYGWYQARSAYIRTTAVMSMIGYILGLGDRHGENICFDSTNGDTVHVDFNCLFNKGESFEYPERVPFRLTHNMEAAMGPLKHEGMYRKSCEVVMRVLRSQTAALMSVIGPFVYDPLVSWGGGRGDCAERTNEQALHHLGHIRNRLNGMVKTKNKQLSLSLSPEGQVEHLIVEATSVENLCQMYIGWGPFL</sequence>
<dbReference type="PANTHER" id="PTHR11139">
    <property type="entry name" value="ATAXIA TELANGIECTASIA MUTATED ATM -RELATED"/>
    <property type="match status" value="1"/>
</dbReference>
<evidence type="ECO:0000259" key="15">
    <source>
        <dbReference type="PROSITE" id="PS51190"/>
    </source>
</evidence>